<evidence type="ECO:0000256" key="1">
    <source>
        <dbReference type="ARBA" id="ARBA00022460"/>
    </source>
</evidence>
<dbReference type="PROSITE" id="PS51034">
    <property type="entry name" value="ZP_2"/>
    <property type="match status" value="1"/>
</dbReference>
<dbReference type="Pfam" id="PF25057">
    <property type="entry name" value="CUT_N"/>
    <property type="match status" value="1"/>
</dbReference>
<protein>
    <recommendedName>
        <fullName evidence="4">ZP domain-containing protein</fullName>
    </recommendedName>
</protein>
<accession>A0A0B1TIY5</accession>
<feature type="signal peptide" evidence="3">
    <location>
        <begin position="1"/>
        <end position="20"/>
    </location>
</feature>
<evidence type="ECO:0000313" key="6">
    <source>
        <dbReference type="Proteomes" id="UP000053660"/>
    </source>
</evidence>
<reference evidence="5 6" key="1">
    <citation type="submission" date="2014-03" db="EMBL/GenBank/DDBJ databases">
        <title>Draft genome of the hookworm Oesophagostomum dentatum.</title>
        <authorList>
            <person name="Mitreva M."/>
        </authorList>
    </citation>
    <scope>NUCLEOTIDE SEQUENCE [LARGE SCALE GENOMIC DNA]</scope>
    <source>
        <strain evidence="5 6">OD-Hann</strain>
    </source>
</reference>
<dbReference type="GO" id="GO:0042302">
    <property type="term" value="F:structural constituent of cuticle"/>
    <property type="evidence" value="ECO:0007669"/>
    <property type="project" value="UniProtKB-KW"/>
</dbReference>
<evidence type="ECO:0000256" key="3">
    <source>
        <dbReference type="SAM" id="SignalP"/>
    </source>
</evidence>
<feature type="domain" description="ZP" evidence="4">
    <location>
        <begin position="34"/>
        <end position="110"/>
    </location>
</feature>
<dbReference type="OrthoDB" id="5847989at2759"/>
<dbReference type="PANTHER" id="PTHR22907">
    <property type="entry name" value="GH04558P"/>
    <property type="match status" value="1"/>
</dbReference>
<organism evidence="5 6">
    <name type="scientific">Oesophagostomum dentatum</name>
    <name type="common">Nodular worm</name>
    <dbReference type="NCBI Taxonomy" id="61180"/>
    <lineage>
        <taxon>Eukaryota</taxon>
        <taxon>Metazoa</taxon>
        <taxon>Ecdysozoa</taxon>
        <taxon>Nematoda</taxon>
        <taxon>Chromadorea</taxon>
        <taxon>Rhabditida</taxon>
        <taxon>Rhabditina</taxon>
        <taxon>Rhabditomorpha</taxon>
        <taxon>Strongyloidea</taxon>
        <taxon>Strongylidae</taxon>
        <taxon>Oesophagostomum</taxon>
    </lineage>
</organism>
<keyword evidence="1" id="KW-0193">Cuticle</keyword>
<dbReference type="InterPro" id="IPR001507">
    <property type="entry name" value="ZP_dom"/>
</dbReference>
<keyword evidence="2 3" id="KW-0732">Signal</keyword>
<evidence type="ECO:0000259" key="4">
    <source>
        <dbReference type="PROSITE" id="PS51034"/>
    </source>
</evidence>
<proteinExistence type="predicted"/>
<dbReference type="InterPro" id="IPR056953">
    <property type="entry name" value="CUT_N"/>
</dbReference>
<keyword evidence="6" id="KW-1185">Reference proteome</keyword>
<gene>
    <name evidence="5" type="ORF">OESDEN_02835</name>
</gene>
<dbReference type="PANTHER" id="PTHR22907:SF34">
    <property type="entry name" value="ZP DOMAIN-CONTAINING PROTEIN"/>
    <property type="match status" value="1"/>
</dbReference>
<dbReference type="AlphaFoldDB" id="A0A0B1TIY5"/>
<dbReference type="InterPro" id="IPR051962">
    <property type="entry name" value="Cuticlin"/>
</dbReference>
<name>A0A0B1TIY5_OESDE</name>
<evidence type="ECO:0000256" key="2">
    <source>
        <dbReference type="ARBA" id="ARBA00022729"/>
    </source>
</evidence>
<dbReference type="EMBL" id="KN549498">
    <property type="protein sequence ID" value="KHJ97189.1"/>
    <property type="molecule type" value="Genomic_DNA"/>
</dbReference>
<sequence>MVRWLLRFCALLIPHFIVLADIIDNGLEGEPVIECGSDSLSIRFRTRAPFEGHIYVKGHYMYVSSWLNETPGCRTDASLENTANLTIGFTECDVLRQRSVGYIFFVFPHF</sequence>
<feature type="chain" id="PRO_5002066029" description="ZP domain-containing protein" evidence="3">
    <location>
        <begin position="21"/>
        <end position="110"/>
    </location>
</feature>
<evidence type="ECO:0000313" key="5">
    <source>
        <dbReference type="EMBL" id="KHJ97189.1"/>
    </source>
</evidence>
<dbReference type="Proteomes" id="UP000053660">
    <property type="component" value="Unassembled WGS sequence"/>
</dbReference>